<dbReference type="AlphaFoldDB" id="T1GNF4"/>
<dbReference type="EMBL" id="CAQQ02026278">
    <property type="status" value="NOT_ANNOTATED_CDS"/>
    <property type="molecule type" value="Genomic_DNA"/>
</dbReference>
<sequence length="242" mass="26768">MIGRARGEMPGEIIRESLWFVRSFVAAAPQLTPTQKKIKEKVSSIWTIVLKLNFSDFVVKCGQVFIESIRENQQTGAITRVSPRNGRLVDGCIEMWAIANLTGNNRVSRALMVRYSALSLASTETSSSVITKSLFYRHGNSYAASVSPNSGNNSNSVSAQNSQNSNNPSATTQLILPVDGEDTITCFCRSSNFERGSWKDDEVVTLECQCCLIHGAVEYVIREGETTLQNQERDFVILNSSR</sequence>
<evidence type="ECO:0000313" key="3">
    <source>
        <dbReference type="Proteomes" id="UP000015102"/>
    </source>
</evidence>
<proteinExistence type="predicted"/>
<protein>
    <submittedName>
        <fullName evidence="2">Uncharacterized protein</fullName>
    </submittedName>
</protein>
<accession>T1GNF4</accession>
<reference evidence="2" key="2">
    <citation type="submission" date="2015-06" db="UniProtKB">
        <authorList>
            <consortium name="EnsemblMetazoa"/>
        </authorList>
    </citation>
    <scope>IDENTIFICATION</scope>
</reference>
<evidence type="ECO:0000313" key="2">
    <source>
        <dbReference type="EnsemblMetazoa" id="MESCA005104-PA"/>
    </source>
</evidence>
<organism evidence="2 3">
    <name type="scientific">Megaselia scalaris</name>
    <name type="common">Humpbacked fly</name>
    <name type="synonym">Phora scalaris</name>
    <dbReference type="NCBI Taxonomy" id="36166"/>
    <lineage>
        <taxon>Eukaryota</taxon>
        <taxon>Metazoa</taxon>
        <taxon>Ecdysozoa</taxon>
        <taxon>Arthropoda</taxon>
        <taxon>Hexapoda</taxon>
        <taxon>Insecta</taxon>
        <taxon>Pterygota</taxon>
        <taxon>Neoptera</taxon>
        <taxon>Endopterygota</taxon>
        <taxon>Diptera</taxon>
        <taxon>Brachycera</taxon>
        <taxon>Muscomorpha</taxon>
        <taxon>Platypezoidea</taxon>
        <taxon>Phoridae</taxon>
        <taxon>Megaseliini</taxon>
        <taxon>Megaselia</taxon>
    </lineage>
</organism>
<dbReference type="HOGENOM" id="CLU_1149653_0_0_1"/>
<name>T1GNF4_MEGSC</name>
<dbReference type="EMBL" id="CAQQ02026279">
    <property type="status" value="NOT_ANNOTATED_CDS"/>
    <property type="molecule type" value="Genomic_DNA"/>
</dbReference>
<evidence type="ECO:0000256" key="1">
    <source>
        <dbReference type="SAM" id="MobiDB-lite"/>
    </source>
</evidence>
<keyword evidence="3" id="KW-1185">Reference proteome</keyword>
<feature type="region of interest" description="Disordered" evidence="1">
    <location>
        <begin position="146"/>
        <end position="172"/>
    </location>
</feature>
<reference evidence="3" key="1">
    <citation type="submission" date="2013-02" db="EMBL/GenBank/DDBJ databases">
        <authorList>
            <person name="Hughes D."/>
        </authorList>
    </citation>
    <scope>NUCLEOTIDE SEQUENCE</scope>
    <source>
        <strain>Durham</strain>
        <strain evidence="3">NC isolate 2 -- Noor lab</strain>
    </source>
</reference>
<dbReference type="EnsemblMetazoa" id="MESCA005104-RA">
    <property type="protein sequence ID" value="MESCA005104-PA"/>
    <property type="gene ID" value="MESCA005104"/>
</dbReference>
<dbReference type="Proteomes" id="UP000015102">
    <property type="component" value="Unassembled WGS sequence"/>
</dbReference>
<feature type="compositionally biased region" description="Low complexity" evidence="1">
    <location>
        <begin position="146"/>
        <end position="170"/>
    </location>
</feature>